<reference evidence="1 2" key="1">
    <citation type="journal article" date="2019" name="Sci. Rep.">
        <title>Orb-weaving spider Araneus ventricosus genome elucidates the spidroin gene catalogue.</title>
        <authorList>
            <person name="Kono N."/>
            <person name="Nakamura H."/>
            <person name="Ohtoshi R."/>
            <person name="Moran D.A.P."/>
            <person name="Shinohara A."/>
            <person name="Yoshida Y."/>
            <person name="Fujiwara M."/>
            <person name="Mori M."/>
            <person name="Tomita M."/>
            <person name="Arakawa K."/>
        </authorList>
    </citation>
    <scope>NUCLEOTIDE SEQUENCE [LARGE SCALE GENOMIC DNA]</scope>
</reference>
<keyword evidence="2" id="KW-1185">Reference proteome</keyword>
<dbReference type="EMBL" id="BGPR01039102">
    <property type="protein sequence ID" value="GBO15032.1"/>
    <property type="molecule type" value="Genomic_DNA"/>
</dbReference>
<gene>
    <name evidence="1" type="ORF">AVEN_22659_1</name>
</gene>
<evidence type="ECO:0000313" key="2">
    <source>
        <dbReference type="Proteomes" id="UP000499080"/>
    </source>
</evidence>
<evidence type="ECO:0000313" key="1">
    <source>
        <dbReference type="EMBL" id="GBO15032.1"/>
    </source>
</evidence>
<sequence length="132" mass="14886">MTCCHLPLQFIRKQWLEWYQASSVTSASSTSACFLGLMHNLCNSFPSQTHRLCNCRGDIVHMPTCKHTIFKSSYLSVPSTEAFRGRATENACCHSYHCNLSEAVAGMVSGILRDIRKIDCFLHLSLFLRTHA</sequence>
<dbReference type="Proteomes" id="UP000499080">
    <property type="component" value="Unassembled WGS sequence"/>
</dbReference>
<dbReference type="AlphaFoldDB" id="A0A4Y2US23"/>
<comment type="caution">
    <text evidence="1">The sequence shown here is derived from an EMBL/GenBank/DDBJ whole genome shotgun (WGS) entry which is preliminary data.</text>
</comment>
<name>A0A4Y2US23_ARAVE</name>
<protein>
    <submittedName>
        <fullName evidence="1">Uncharacterized protein</fullName>
    </submittedName>
</protein>
<accession>A0A4Y2US23</accession>
<proteinExistence type="predicted"/>
<organism evidence="1 2">
    <name type="scientific">Araneus ventricosus</name>
    <name type="common">Orbweaver spider</name>
    <name type="synonym">Epeira ventricosa</name>
    <dbReference type="NCBI Taxonomy" id="182803"/>
    <lineage>
        <taxon>Eukaryota</taxon>
        <taxon>Metazoa</taxon>
        <taxon>Ecdysozoa</taxon>
        <taxon>Arthropoda</taxon>
        <taxon>Chelicerata</taxon>
        <taxon>Arachnida</taxon>
        <taxon>Araneae</taxon>
        <taxon>Araneomorphae</taxon>
        <taxon>Entelegynae</taxon>
        <taxon>Araneoidea</taxon>
        <taxon>Araneidae</taxon>
        <taxon>Araneus</taxon>
    </lineage>
</organism>